<gene>
    <name evidence="2" type="ORF">VHEMI03708</name>
</gene>
<proteinExistence type="predicted"/>
<sequence>MASKICQIRLSPSKITHRLLTTPTSRPNAILIYRIPSLSSLSRRCNSTSSSAASNAARLAEEQLKRAAQEKLRSGKGSEIAEKLLIYHAGTGKTTFMSMFKVTTLFVTAFFCFIAVPAYVKADKAPQETALVALGGIVPLLFIAYTTSPFVTHMHIHLPAQARASRAALERFVRAMPQDTKLTITTMSLIGKPRYSSVAAGDLKPVSQRFGIINYVRDTTKENESRKWYHFRAVSGFHIPPQRNLPNLAGRGISSGVQQSVKLQAKTRGSTTSPAPAKKKDLLEAWIWDTIKEKLQQRSTANVA</sequence>
<dbReference type="EMBL" id="CDHN01000002">
    <property type="protein sequence ID" value="CEJ85229.1"/>
    <property type="molecule type" value="Genomic_DNA"/>
</dbReference>
<feature type="transmembrane region" description="Helical" evidence="1">
    <location>
        <begin position="132"/>
        <end position="151"/>
    </location>
</feature>
<organism evidence="2 3">
    <name type="scientific">[Torrubiella] hemipterigena</name>
    <dbReference type="NCBI Taxonomy" id="1531966"/>
    <lineage>
        <taxon>Eukaryota</taxon>
        <taxon>Fungi</taxon>
        <taxon>Dikarya</taxon>
        <taxon>Ascomycota</taxon>
        <taxon>Pezizomycotina</taxon>
        <taxon>Sordariomycetes</taxon>
        <taxon>Hypocreomycetidae</taxon>
        <taxon>Hypocreales</taxon>
        <taxon>Clavicipitaceae</taxon>
        <taxon>Clavicipitaceae incertae sedis</taxon>
        <taxon>'Torrubiella' clade</taxon>
    </lineage>
</organism>
<accession>A0A0A1TE85</accession>
<dbReference type="OrthoDB" id="2386090at2759"/>
<keyword evidence="3" id="KW-1185">Reference proteome</keyword>
<evidence type="ECO:0000313" key="2">
    <source>
        <dbReference type="EMBL" id="CEJ85229.1"/>
    </source>
</evidence>
<keyword evidence="1" id="KW-0812">Transmembrane</keyword>
<dbReference type="Proteomes" id="UP000039046">
    <property type="component" value="Unassembled WGS sequence"/>
</dbReference>
<dbReference type="HOGENOM" id="CLU_079418_0_0_1"/>
<reference evidence="2 3" key="1">
    <citation type="journal article" date="2015" name="Genome Announc.">
        <title>Draft Genome Sequence and Gene Annotation of the Entomopathogenic Fungus Verticillium hemipterigenum.</title>
        <authorList>
            <person name="Horn F."/>
            <person name="Habel A."/>
            <person name="Scharf D.H."/>
            <person name="Dworschak J."/>
            <person name="Brakhage A.A."/>
            <person name="Guthke R."/>
            <person name="Hertweck C."/>
            <person name="Linde J."/>
        </authorList>
    </citation>
    <scope>NUCLEOTIDE SEQUENCE [LARGE SCALE GENOMIC DNA]</scope>
</reference>
<evidence type="ECO:0000256" key="1">
    <source>
        <dbReference type="SAM" id="Phobius"/>
    </source>
</evidence>
<dbReference type="AlphaFoldDB" id="A0A0A1TE85"/>
<keyword evidence="1" id="KW-1133">Transmembrane helix</keyword>
<evidence type="ECO:0000313" key="3">
    <source>
        <dbReference type="Proteomes" id="UP000039046"/>
    </source>
</evidence>
<protein>
    <submittedName>
        <fullName evidence="2">Uncharacterized protein</fullName>
    </submittedName>
</protein>
<keyword evidence="1" id="KW-0472">Membrane</keyword>
<feature type="transmembrane region" description="Helical" evidence="1">
    <location>
        <begin position="102"/>
        <end position="120"/>
    </location>
</feature>
<name>A0A0A1TE85_9HYPO</name>